<feature type="transmembrane region" description="Helical" evidence="7">
    <location>
        <begin position="206"/>
        <end position="230"/>
    </location>
</feature>
<evidence type="ECO:0000256" key="6">
    <source>
        <dbReference type="SAM" id="MobiDB-lite"/>
    </source>
</evidence>
<protein>
    <submittedName>
        <fullName evidence="8">Progestin and adipoQ receptor family member 4</fullName>
    </submittedName>
</protein>
<evidence type="ECO:0000256" key="4">
    <source>
        <dbReference type="ARBA" id="ARBA00023136"/>
    </source>
</evidence>
<keyword evidence="5" id="KW-0862">Zinc</keyword>
<feature type="transmembrane region" description="Helical" evidence="7">
    <location>
        <begin position="174"/>
        <end position="194"/>
    </location>
</feature>
<dbReference type="Proteomes" id="UP000239649">
    <property type="component" value="Unassembled WGS sequence"/>
</dbReference>
<dbReference type="AlphaFoldDB" id="A0A2P6VQX7"/>
<feature type="transmembrane region" description="Helical" evidence="7">
    <location>
        <begin position="145"/>
        <end position="162"/>
    </location>
</feature>
<dbReference type="InterPro" id="IPR004254">
    <property type="entry name" value="AdipoR/HlyIII-related"/>
</dbReference>
<gene>
    <name evidence="8" type="primary">g122</name>
    <name evidence="8" type="ORF">C2E20_0122</name>
</gene>
<feature type="transmembrane region" description="Helical" evidence="7">
    <location>
        <begin position="236"/>
        <end position="256"/>
    </location>
</feature>
<dbReference type="PANTHER" id="PTHR20855">
    <property type="entry name" value="ADIPOR/PROGESTIN RECEPTOR-RELATED"/>
    <property type="match status" value="1"/>
</dbReference>
<dbReference type="GO" id="GO:0016020">
    <property type="term" value="C:membrane"/>
    <property type="evidence" value="ECO:0007669"/>
    <property type="project" value="UniProtKB-SubCell"/>
</dbReference>
<keyword evidence="2 7" id="KW-0812">Transmembrane</keyword>
<evidence type="ECO:0000256" key="1">
    <source>
        <dbReference type="ARBA" id="ARBA00004141"/>
    </source>
</evidence>
<feature type="binding site" evidence="5">
    <location>
        <position position="336"/>
    </location>
    <ligand>
        <name>Zn(2+)</name>
        <dbReference type="ChEBI" id="CHEBI:29105"/>
    </ligand>
</feature>
<sequence length="373" mass="39822">MAVRLSQGWQAHTNGAGAAAQFAAATEPPPPPAQPPAAEWLRLVPKRKRGKAAGVERVDTMAAFAVECDCRSSSSPGATVAAGAAPAAAPTVTCAYYSAGCRRLYAWEDAPAALRFNEHIRTGYRAGYTYGQCCASVLGWHNETLNIWTHGGPLLLLLALLLGGQVEAWRGARWAFACNVGSIALCFALSVAYHSFMAHHHHHDNWLRLDMCGILLVLVGGGHMLVWWGLHCHPTLRLAFSVVYYSCGALCVRAALRARTAVARGMPMLALLAVRLSAFATRALLGPPGQALVHYAAMEACSLVGGTINVLRVPERWLQPADPLKAAPLDYFFNSHQIMHVLAAAAMWQLHLGASADYRTVAALQTGAASCPA</sequence>
<evidence type="ECO:0000256" key="3">
    <source>
        <dbReference type="ARBA" id="ARBA00022989"/>
    </source>
</evidence>
<keyword evidence="9" id="KW-1185">Reference proteome</keyword>
<evidence type="ECO:0000256" key="5">
    <source>
        <dbReference type="PIRSR" id="PIRSR604254-1"/>
    </source>
</evidence>
<feature type="binding site" evidence="5">
    <location>
        <position position="194"/>
    </location>
    <ligand>
        <name>Zn(2+)</name>
        <dbReference type="ChEBI" id="CHEBI:29105"/>
    </ligand>
</feature>
<keyword evidence="3 7" id="KW-1133">Transmembrane helix</keyword>
<proteinExistence type="predicted"/>
<dbReference type="GO" id="GO:0009744">
    <property type="term" value="P:response to sucrose"/>
    <property type="evidence" value="ECO:0007669"/>
    <property type="project" value="UniProtKB-ARBA"/>
</dbReference>
<evidence type="ECO:0000313" key="8">
    <source>
        <dbReference type="EMBL" id="PSC76465.1"/>
    </source>
</evidence>
<reference evidence="8 9" key="1">
    <citation type="journal article" date="2018" name="Plant J.">
        <title>Genome sequences of Chlorella sorokiniana UTEX 1602 and Micractinium conductrix SAG 241.80: implications to maltose excretion by a green alga.</title>
        <authorList>
            <person name="Arriola M.B."/>
            <person name="Velmurugan N."/>
            <person name="Zhang Y."/>
            <person name="Plunkett M.H."/>
            <person name="Hondzo H."/>
            <person name="Barney B.M."/>
        </authorList>
    </citation>
    <scope>NUCLEOTIDE SEQUENCE [LARGE SCALE GENOMIC DNA]</scope>
    <source>
        <strain evidence="8 9">SAG 241.80</strain>
    </source>
</reference>
<dbReference type="PANTHER" id="PTHR20855:SF138">
    <property type="entry name" value="PROGESTIN AND ADIPOQ RECEPTOR FAMILY MEMBER 4"/>
    <property type="match status" value="1"/>
</dbReference>
<comment type="caution">
    <text evidence="8">The sequence shown here is derived from an EMBL/GenBank/DDBJ whole genome shotgun (WGS) entry which is preliminary data.</text>
</comment>
<feature type="compositionally biased region" description="Low complexity" evidence="6">
    <location>
        <begin position="16"/>
        <end position="26"/>
    </location>
</feature>
<keyword evidence="4 7" id="KW-0472">Membrane</keyword>
<feature type="region of interest" description="Disordered" evidence="6">
    <location>
        <begin position="16"/>
        <end position="36"/>
    </location>
</feature>
<dbReference type="OrthoDB" id="529367at2759"/>
<comment type="subcellular location">
    <subcellularLocation>
        <location evidence="1">Membrane</location>
        <topology evidence="1">Multi-pass membrane protein</topology>
    </subcellularLocation>
</comment>
<dbReference type="Pfam" id="PF03006">
    <property type="entry name" value="HlyIII"/>
    <property type="match status" value="1"/>
</dbReference>
<feature type="binding site" evidence="5">
    <location>
        <position position="340"/>
    </location>
    <ligand>
        <name>Zn(2+)</name>
        <dbReference type="ChEBI" id="CHEBI:29105"/>
    </ligand>
</feature>
<evidence type="ECO:0000313" key="9">
    <source>
        <dbReference type="Proteomes" id="UP000239649"/>
    </source>
</evidence>
<keyword evidence="8" id="KW-0675">Receptor</keyword>
<accession>A0A2P6VQX7</accession>
<evidence type="ECO:0000256" key="7">
    <source>
        <dbReference type="SAM" id="Phobius"/>
    </source>
</evidence>
<keyword evidence="5" id="KW-0479">Metal-binding</keyword>
<name>A0A2P6VQX7_9CHLO</name>
<dbReference type="GO" id="GO:0038023">
    <property type="term" value="F:signaling receptor activity"/>
    <property type="evidence" value="ECO:0007669"/>
    <property type="project" value="TreeGrafter"/>
</dbReference>
<organism evidence="8 9">
    <name type="scientific">Micractinium conductrix</name>
    <dbReference type="NCBI Taxonomy" id="554055"/>
    <lineage>
        <taxon>Eukaryota</taxon>
        <taxon>Viridiplantae</taxon>
        <taxon>Chlorophyta</taxon>
        <taxon>core chlorophytes</taxon>
        <taxon>Trebouxiophyceae</taxon>
        <taxon>Chlorellales</taxon>
        <taxon>Chlorellaceae</taxon>
        <taxon>Chlorella clade</taxon>
        <taxon>Micractinium</taxon>
    </lineage>
</organism>
<dbReference type="GO" id="GO:0046872">
    <property type="term" value="F:metal ion binding"/>
    <property type="evidence" value="ECO:0007669"/>
    <property type="project" value="UniProtKB-KW"/>
</dbReference>
<evidence type="ECO:0000256" key="2">
    <source>
        <dbReference type="ARBA" id="ARBA00022692"/>
    </source>
</evidence>
<dbReference type="EMBL" id="LHPF02000001">
    <property type="protein sequence ID" value="PSC76465.1"/>
    <property type="molecule type" value="Genomic_DNA"/>
</dbReference>